<evidence type="ECO:0000313" key="2">
    <source>
        <dbReference type="EMBL" id="MED6166946.1"/>
    </source>
</evidence>
<proteinExistence type="predicted"/>
<gene>
    <name evidence="2" type="ORF">PIB30_114360</name>
</gene>
<feature type="region of interest" description="Disordered" evidence="1">
    <location>
        <begin position="12"/>
        <end position="35"/>
    </location>
</feature>
<sequence>MPSLKHLYHLLSNPRASSQKNQSPDLDHPGSLSSENSSLEIPLLKMMALLKKIPQLTTQKRPLKKII</sequence>
<name>A0ABU6V3L0_9FABA</name>
<comment type="caution">
    <text evidence="2">The sequence shown here is derived from an EMBL/GenBank/DDBJ whole genome shotgun (WGS) entry which is preliminary data.</text>
</comment>
<organism evidence="2 3">
    <name type="scientific">Stylosanthes scabra</name>
    <dbReference type="NCBI Taxonomy" id="79078"/>
    <lineage>
        <taxon>Eukaryota</taxon>
        <taxon>Viridiplantae</taxon>
        <taxon>Streptophyta</taxon>
        <taxon>Embryophyta</taxon>
        <taxon>Tracheophyta</taxon>
        <taxon>Spermatophyta</taxon>
        <taxon>Magnoliopsida</taxon>
        <taxon>eudicotyledons</taxon>
        <taxon>Gunneridae</taxon>
        <taxon>Pentapetalae</taxon>
        <taxon>rosids</taxon>
        <taxon>fabids</taxon>
        <taxon>Fabales</taxon>
        <taxon>Fabaceae</taxon>
        <taxon>Papilionoideae</taxon>
        <taxon>50 kb inversion clade</taxon>
        <taxon>dalbergioids sensu lato</taxon>
        <taxon>Dalbergieae</taxon>
        <taxon>Pterocarpus clade</taxon>
        <taxon>Stylosanthes</taxon>
    </lineage>
</organism>
<evidence type="ECO:0000256" key="1">
    <source>
        <dbReference type="SAM" id="MobiDB-lite"/>
    </source>
</evidence>
<accession>A0ABU6V3L0</accession>
<dbReference type="EMBL" id="JASCZI010131187">
    <property type="protein sequence ID" value="MED6166946.1"/>
    <property type="molecule type" value="Genomic_DNA"/>
</dbReference>
<protein>
    <submittedName>
        <fullName evidence="2">Uncharacterized protein</fullName>
    </submittedName>
</protein>
<reference evidence="2 3" key="1">
    <citation type="journal article" date="2023" name="Plants (Basel)">
        <title>Bridging the Gap: Combining Genomics and Transcriptomics Approaches to Understand Stylosanthes scabra, an Orphan Legume from the Brazilian Caatinga.</title>
        <authorList>
            <person name="Ferreira-Neto J.R.C."/>
            <person name="da Silva M.D."/>
            <person name="Binneck E."/>
            <person name="de Melo N.F."/>
            <person name="da Silva R.H."/>
            <person name="de Melo A.L.T.M."/>
            <person name="Pandolfi V."/>
            <person name="Bustamante F.O."/>
            <person name="Brasileiro-Vidal A.C."/>
            <person name="Benko-Iseppon A.M."/>
        </authorList>
    </citation>
    <scope>NUCLEOTIDE SEQUENCE [LARGE SCALE GENOMIC DNA]</scope>
    <source>
        <tissue evidence="2">Leaves</tissue>
    </source>
</reference>
<dbReference type="Proteomes" id="UP001341840">
    <property type="component" value="Unassembled WGS sequence"/>
</dbReference>
<feature type="compositionally biased region" description="Polar residues" evidence="1">
    <location>
        <begin position="14"/>
        <end position="24"/>
    </location>
</feature>
<keyword evidence="3" id="KW-1185">Reference proteome</keyword>
<evidence type="ECO:0000313" key="3">
    <source>
        <dbReference type="Proteomes" id="UP001341840"/>
    </source>
</evidence>